<dbReference type="AlphaFoldDB" id="A0AAU7GEK4"/>
<feature type="transmembrane region" description="Helical" evidence="1">
    <location>
        <begin position="12"/>
        <end position="34"/>
    </location>
</feature>
<dbReference type="EMBL" id="CP157390">
    <property type="protein sequence ID" value="XBM49059.1"/>
    <property type="molecule type" value="Genomic_DNA"/>
</dbReference>
<gene>
    <name evidence="3" type="ORF">AAME72_04185</name>
</gene>
<protein>
    <submittedName>
        <fullName evidence="3">DUF4190 domain-containing protein</fullName>
    </submittedName>
</protein>
<reference evidence="3" key="1">
    <citation type="submission" date="2024-05" db="EMBL/GenBank/DDBJ databases">
        <title>The Natural Products Discovery Center: Release of the First 8490 Sequenced Strains for Exploring Actinobacteria Biosynthetic Diversity.</title>
        <authorList>
            <person name="Kalkreuter E."/>
            <person name="Kautsar S.A."/>
            <person name="Yang D."/>
            <person name="Bader C.D."/>
            <person name="Teijaro C.N."/>
            <person name="Fluegel L."/>
            <person name="Davis C.M."/>
            <person name="Simpson J.R."/>
            <person name="Lauterbach L."/>
            <person name="Steele A.D."/>
            <person name="Gui C."/>
            <person name="Meng S."/>
            <person name="Li G."/>
            <person name="Viehrig K."/>
            <person name="Ye F."/>
            <person name="Su P."/>
            <person name="Kiefer A.F."/>
            <person name="Nichols A."/>
            <person name="Cepeda A.J."/>
            <person name="Yan W."/>
            <person name="Fan B."/>
            <person name="Jiang Y."/>
            <person name="Adhikari A."/>
            <person name="Zheng C.-J."/>
            <person name="Schuster L."/>
            <person name="Cowan T.M."/>
            <person name="Smanski M.J."/>
            <person name="Chevrette M.G."/>
            <person name="de Carvalho L.P.S."/>
            <person name="Shen B."/>
        </authorList>
    </citation>
    <scope>NUCLEOTIDE SEQUENCE</scope>
    <source>
        <strain evidence="3">NPDC080035</strain>
    </source>
</reference>
<keyword evidence="1" id="KW-1133">Transmembrane helix</keyword>
<organism evidence="3">
    <name type="scientific">Leifsonia sp. NPDC080035</name>
    <dbReference type="NCBI Taxonomy" id="3143936"/>
    <lineage>
        <taxon>Bacteria</taxon>
        <taxon>Bacillati</taxon>
        <taxon>Actinomycetota</taxon>
        <taxon>Actinomycetes</taxon>
        <taxon>Micrococcales</taxon>
        <taxon>Microbacteriaceae</taxon>
        <taxon>Leifsonia</taxon>
    </lineage>
</organism>
<feature type="domain" description="DUF4190" evidence="2">
    <location>
        <begin position="17"/>
        <end position="69"/>
    </location>
</feature>
<proteinExistence type="predicted"/>
<evidence type="ECO:0000256" key="1">
    <source>
        <dbReference type="SAM" id="Phobius"/>
    </source>
</evidence>
<keyword evidence="1" id="KW-0472">Membrane</keyword>
<dbReference type="InterPro" id="IPR025241">
    <property type="entry name" value="DUF4190"/>
</dbReference>
<keyword evidence="1" id="KW-0812">Transmembrane</keyword>
<evidence type="ECO:0000313" key="3">
    <source>
        <dbReference type="EMBL" id="XBM49059.1"/>
    </source>
</evidence>
<sequence length="85" mass="8517">MTPLPGSAPAARLSPLAVVAFVFVFVFPPVAILLGCMAQSAMRPTPGRGRGLAKAAVLLGSVFTALTALSLLVSFGLIGASLHVG</sequence>
<evidence type="ECO:0000259" key="2">
    <source>
        <dbReference type="Pfam" id="PF13828"/>
    </source>
</evidence>
<dbReference type="Pfam" id="PF13828">
    <property type="entry name" value="DUF4190"/>
    <property type="match status" value="1"/>
</dbReference>
<feature type="transmembrane region" description="Helical" evidence="1">
    <location>
        <begin position="55"/>
        <end position="78"/>
    </location>
</feature>
<name>A0AAU7GEK4_9MICO</name>
<dbReference type="RefSeq" id="WP_348788979.1">
    <property type="nucleotide sequence ID" value="NZ_CP157390.1"/>
</dbReference>
<accession>A0AAU7GEK4</accession>